<feature type="compositionally biased region" description="Low complexity" evidence="2">
    <location>
        <begin position="24"/>
        <end position="37"/>
    </location>
</feature>
<keyword evidence="1" id="KW-0175">Coiled coil</keyword>
<evidence type="ECO:0000313" key="4">
    <source>
        <dbReference type="Proteomes" id="UP000827284"/>
    </source>
</evidence>
<feature type="region of interest" description="Disordered" evidence="2">
    <location>
        <begin position="128"/>
        <end position="152"/>
    </location>
</feature>
<evidence type="ECO:0000313" key="3">
    <source>
        <dbReference type="EMBL" id="GJJ76313.1"/>
    </source>
</evidence>
<reference evidence="3" key="2">
    <citation type="journal article" date="2022" name="Microbiol. Resour. Announc.">
        <title>Whole-Genome Sequence of Entomortierella parvispora E1425, a Mucoromycotan Fungus Associated with Burkholderiaceae-Related Endosymbiotic Bacteria.</title>
        <authorList>
            <person name="Herlambang A."/>
            <person name="Guo Y."/>
            <person name="Takashima Y."/>
            <person name="Narisawa K."/>
            <person name="Ohta H."/>
            <person name="Nishizawa T."/>
        </authorList>
    </citation>
    <scope>NUCLEOTIDE SEQUENCE</scope>
    <source>
        <strain evidence="3">E1425</strain>
    </source>
</reference>
<dbReference type="AlphaFoldDB" id="A0A9P3LZL7"/>
<sequence length="231" mass="25824">MYEDPVAQSFDSHGHFPYRHHHPSSNINPASPSSSSSLGHYQGQQDVNQQPSQDPEDQALSRLHQHQLLIQLRLEVNALKTQISQLELLKQQLVQQQSMMPEAEFAQMMDQFSRTSVSLLTVGQPTSHFGDQHSIGGGGGGGGGSLGGGIGMPMMERLQEKLRSMTIQQSKQQQLQYQQQQFNLLELGSDPATATGPSATVRRDPVRMEQLSIEEDLRDLERRMRSIQLIR</sequence>
<feature type="compositionally biased region" description="Gly residues" evidence="2">
    <location>
        <begin position="135"/>
        <end position="151"/>
    </location>
</feature>
<comment type="caution">
    <text evidence="3">The sequence shown here is derived from an EMBL/GenBank/DDBJ whole genome shotgun (WGS) entry which is preliminary data.</text>
</comment>
<keyword evidence="4" id="KW-1185">Reference proteome</keyword>
<evidence type="ECO:0000256" key="2">
    <source>
        <dbReference type="SAM" id="MobiDB-lite"/>
    </source>
</evidence>
<dbReference type="OrthoDB" id="2438955at2759"/>
<gene>
    <name evidence="3" type="ORF">EMPS_08672</name>
</gene>
<protein>
    <submittedName>
        <fullName evidence="3">Uncharacterized protein</fullName>
    </submittedName>
</protein>
<proteinExistence type="predicted"/>
<dbReference type="Proteomes" id="UP000827284">
    <property type="component" value="Unassembled WGS sequence"/>
</dbReference>
<feature type="region of interest" description="Disordered" evidence="2">
    <location>
        <begin position="1"/>
        <end position="58"/>
    </location>
</feature>
<reference evidence="3" key="1">
    <citation type="submission" date="2021-11" db="EMBL/GenBank/DDBJ databases">
        <authorList>
            <person name="Herlambang A."/>
            <person name="Guo Y."/>
            <person name="Takashima Y."/>
            <person name="Nishizawa T."/>
        </authorList>
    </citation>
    <scope>NUCLEOTIDE SEQUENCE</scope>
    <source>
        <strain evidence="3">E1425</strain>
    </source>
</reference>
<feature type="coiled-coil region" evidence="1">
    <location>
        <begin position="69"/>
        <end position="96"/>
    </location>
</feature>
<organism evidence="3 4">
    <name type="scientific">Entomortierella parvispora</name>
    <dbReference type="NCBI Taxonomy" id="205924"/>
    <lineage>
        <taxon>Eukaryota</taxon>
        <taxon>Fungi</taxon>
        <taxon>Fungi incertae sedis</taxon>
        <taxon>Mucoromycota</taxon>
        <taxon>Mortierellomycotina</taxon>
        <taxon>Mortierellomycetes</taxon>
        <taxon>Mortierellales</taxon>
        <taxon>Mortierellaceae</taxon>
        <taxon>Entomortierella</taxon>
    </lineage>
</organism>
<accession>A0A9P3LZL7</accession>
<name>A0A9P3LZL7_9FUNG</name>
<dbReference type="EMBL" id="BQFW01000012">
    <property type="protein sequence ID" value="GJJ76313.1"/>
    <property type="molecule type" value="Genomic_DNA"/>
</dbReference>
<evidence type="ECO:0000256" key="1">
    <source>
        <dbReference type="SAM" id="Coils"/>
    </source>
</evidence>
<feature type="compositionally biased region" description="Polar residues" evidence="2">
    <location>
        <begin position="38"/>
        <end position="53"/>
    </location>
</feature>